<dbReference type="PANTHER" id="PTHR42788">
    <property type="entry name" value="TAURINE IMPORT ATP-BINDING PROTEIN-RELATED"/>
    <property type="match status" value="1"/>
</dbReference>
<sequence>MAASGLIAVEGLNHTFGGKVNALEDVSFTVAPGEFVSIVGPSGCGKTTALNIVAGLVPLEHGTVTIDGATPRAGRHDVAYMLARDCLFPWLTALENAELGNAFRDMPKEERRAKAIQLLDSVGLRDFKNAYSKELSHGMRQRVALARTFSMPSPCLLMDEPFGALDAQTKLQLESLLLELWSRERRSVIFITHDLNEAVLMSDRVIVMSARPGRIVADIPIPLERPRSVRSLQKDPRFHELYAQIWEKLEYGVFDTNMAEQ</sequence>
<protein>
    <submittedName>
        <fullName evidence="6">Taurine import ATP-binding protein TauB</fullName>
        <ecNumber evidence="6">3.6.3.36</ecNumber>
    </submittedName>
</protein>
<dbReference type="InterPro" id="IPR027417">
    <property type="entry name" value="P-loop_NTPase"/>
</dbReference>
<keyword evidence="3" id="KW-0547">Nucleotide-binding</keyword>
<evidence type="ECO:0000259" key="5">
    <source>
        <dbReference type="PROSITE" id="PS50893"/>
    </source>
</evidence>
<evidence type="ECO:0000256" key="2">
    <source>
        <dbReference type="ARBA" id="ARBA00022448"/>
    </source>
</evidence>
<dbReference type="GO" id="GO:0005524">
    <property type="term" value="F:ATP binding"/>
    <property type="evidence" value="ECO:0007669"/>
    <property type="project" value="UniProtKB-KW"/>
</dbReference>
<dbReference type="PROSITE" id="PS50893">
    <property type="entry name" value="ABC_TRANSPORTER_2"/>
    <property type="match status" value="1"/>
</dbReference>
<dbReference type="PANTHER" id="PTHR42788:SF2">
    <property type="entry name" value="ABC TRANSPORTER ATP-BINDING PROTEIN"/>
    <property type="match status" value="1"/>
</dbReference>
<keyword evidence="4 6" id="KW-0067">ATP-binding</keyword>
<keyword evidence="6" id="KW-0378">Hydrolase</keyword>
<evidence type="ECO:0000256" key="3">
    <source>
        <dbReference type="ARBA" id="ARBA00022741"/>
    </source>
</evidence>
<feature type="domain" description="ABC transporter" evidence="5">
    <location>
        <begin position="7"/>
        <end position="235"/>
    </location>
</feature>
<name>A0A1Y5TRQ1_9PROT</name>
<gene>
    <name evidence="6" type="primary">tauB_4</name>
    <name evidence="6" type="ORF">OCH7691_03070</name>
</gene>
<dbReference type="InterPro" id="IPR003593">
    <property type="entry name" value="AAA+_ATPase"/>
</dbReference>
<reference evidence="6 7" key="1">
    <citation type="submission" date="2017-03" db="EMBL/GenBank/DDBJ databases">
        <authorList>
            <person name="Afonso C.L."/>
            <person name="Miller P.J."/>
            <person name="Scott M.A."/>
            <person name="Spackman E."/>
            <person name="Goraichik I."/>
            <person name="Dimitrov K.M."/>
            <person name="Suarez D.L."/>
            <person name="Swayne D.E."/>
        </authorList>
    </citation>
    <scope>NUCLEOTIDE SEQUENCE [LARGE SCALE GENOMIC DNA]</scope>
    <source>
        <strain evidence="6 7">CECT 7691</strain>
    </source>
</reference>
<accession>A0A1Y5TRQ1</accession>
<dbReference type="InParanoid" id="A0A1Y5TRQ1"/>
<dbReference type="OrthoDB" id="9802264at2"/>
<dbReference type="AlphaFoldDB" id="A0A1Y5TRQ1"/>
<dbReference type="CDD" id="cd03293">
    <property type="entry name" value="ABC_NrtD_SsuB_transporters"/>
    <property type="match status" value="1"/>
</dbReference>
<dbReference type="Pfam" id="PF00005">
    <property type="entry name" value="ABC_tran"/>
    <property type="match status" value="1"/>
</dbReference>
<evidence type="ECO:0000313" key="7">
    <source>
        <dbReference type="Proteomes" id="UP000193200"/>
    </source>
</evidence>
<dbReference type="InterPro" id="IPR017871">
    <property type="entry name" value="ABC_transporter-like_CS"/>
</dbReference>
<dbReference type="InterPro" id="IPR003439">
    <property type="entry name" value="ABC_transporter-like_ATP-bd"/>
</dbReference>
<dbReference type="GO" id="GO:0016887">
    <property type="term" value="F:ATP hydrolysis activity"/>
    <property type="evidence" value="ECO:0007669"/>
    <property type="project" value="InterPro"/>
</dbReference>
<keyword evidence="7" id="KW-1185">Reference proteome</keyword>
<dbReference type="EMBL" id="FWFR01000002">
    <property type="protein sequence ID" value="SLN66534.1"/>
    <property type="molecule type" value="Genomic_DNA"/>
</dbReference>
<dbReference type="Proteomes" id="UP000193200">
    <property type="component" value="Unassembled WGS sequence"/>
</dbReference>
<dbReference type="SUPFAM" id="SSF52540">
    <property type="entry name" value="P-loop containing nucleoside triphosphate hydrolases"/>
    <property type="match status" value="1"/>
</dbReference>
<evidence type="ECO:0000256" key="1">
    <source>
        <dbReference type="ARBA" id="ARBA00005417"/>
    </source>
</evidence>
<dbReference type="InterPro" id="IPR050166">
    <property type="entry name" value="ABC_transporter_ATP-bind"/>
</dbReference>
<evidence type="ECO:0000256" key="4">
    <source>
        <dbReference type="ARBA" id="ARBA00022840"/>
    </source>
</evidence>
<dbReference type="RefSeq" id="WP_085884376.1">
    <property type="nucleotide sequence ID" value="NZ_FWFR01000002.1"/>
</dbReference>
<dbReference type="SMART" id="SM00382">
    <property type="entry name" value="AAA"/>
    <property type="match status" value="1"/>
</dbReference>
<evidence type="ECO:0000313" key="6">
    <source>
        <dbReference type="EMBL" id="SLN66534.1"/>
    </source>
</evidence>
<dbReference type="Gene3D" id="3.40.50.300">
    <property type="entry name" value="P-loop containing nucleotide triphosphate hydrolases"/>
    <property type="match status" value="1"/>
</dbReference>
<organism evidence="6 7">
    <name type="scientific">Oceanibacterium hippocampi</name>
    <dbReference type="NCBI Taxonomy" id="745714"/>
    <lineage>
        <taxon>Bacteria</taxon>
        <taxon>Pseudomonadati</taxon>
        <taxon>Pseudomonadota</taxon>
        <taxon>Alphaproteobacteria</taxon>
        <taxon>Sneathiellales</taxon>
        <taxon>Sneathiellaceae</taxon>
        <taxon>Oceanibacterium</taxon>
    </lineage>
</organism>
<comment type="similarity">
    <text evidence="1">Belongs to the ABC transporter superfamily.</text>
</comment>
<keyword evidence="2" id="KW-0813">Transport</keyword>
<dbReference type="EC" id="3.6.3.36" evidence="6"/>
<proteinExistence type="inferred from homology"/>
<dbReference type="PROSITE" id="PS00211">
    <property type="entry name" value="ABC_TRANSPORTER_1"/>
    <property type="match status" value="1"/>
</dbReference>